<dbReference type="InterPro" id="IPR032465">
    <property type="entry name" value="ACMSD"/>
</dbReference>
<dbReference type="GO" id="GO:0005737">
    <property type="term" value="C:cytoplasm"/>
    <property type="evidence" value="ECO:0007669"/>
    <property type="project" value="TreeGrafter"/>
</dbReference>
<evidence type="ECO:0000256" key="1">
    <source>
        <dbReference type="ARBA" id="ARBA00023239"/>
    </source>
</evidence>
<keyword evidence="3" id="KW-1133">Transmembrane helix</keyword>
<keyword evidence="3" id="KW-0472">Membrane</keyword>
<sequence>MHKKKKLNKLQFLSLRAWALVFPPLLVLTDFESLKMIRYMYLSQSLFDDKYREIFEIFSETKKAGLYLLCYQTLLFCDAFTRFNKVHGHTLEYKVDREINFKNWKEGDELQEICPHFYEVQINSSNFLITYSKLYVNYSDVKELAIFIAHFFSFTFADSAHKDMATLLSSSSSITANKTSGCFRSLYFQSCRLFGRKASAKTDQNQYNYTKPSVPCIDVHTHMYLPRYMDLLRSRSSVPKIIVNAKNGEDRLVILPNEDENKQTSVGRPVGGQYFDIHRKLAFMDTHNIETSVISLANPWLDFLGVENEDMCIQYARLLNEDFETLSTKHPNRVYGLGVLPTQLSTVSRTVDACCAEIDYIGSHLPHVRGIILVTIIITMIIIIIIIIIIIGTHGIGKGLDDKNMLALYQSLERNDLLLFIHPHYGAGNEFYTGYGHALYLALGFTFETTIAISRLILSGLLDSCPNLKLLLAHAGGTLPYLIGRLNSCALHDHELDHLQLQNDNADNLLIQKYLKRFYFDGITYNELTLKCLQDMVGDRILFGTDHPFFPPYYLSHTNKEIDTTPWPSTTTNQLAVKKAFEGNETEKKILRNNAIHCLGLDKKIYGDKIANFCTIILDFVTYSFDASRIIDFFMRQSNLEAIQKQNYNSMKNIQPKRLSKKGVVPFFKIFFSLIFLLFLFLEQITQSKLLTLK</sequence>
<keyword evidence="1 2" id="KW-0456">Lyase</keyword>
<dbReference type="InterPro" id="IPR032466">
    <property type="entry name" value="Metal_Hydrolase"/>
</dbReference>
<dbReference type="Gene3D" id="3.20.20.140">
    <property type="entry name" value="Metal-dependent hydrolases"/>
    <property type="match status" value="1"/>
</dbReference>
<dbReference type="Proteomes" id="UP000023152">
    <property type="component" value="Unassembled WGS sequence"/>
</dbReference>
<accession>X6PBL4</accession>
<dbReference type="InterPro" id="IPR006680">
    <property type="entry name" value="Amidohydro-rel"/>
</dbReference>
<evidence type="ECO:0000256" key="2">
    <source>
        <dbReference type="RuleBase" id="RU366045"/>
    </source>
</evidence>
<dbReference type="GO" id="GO:0019748">
    <property type="term" value="P:secondary metabolic process"/>
    <property type="evidence" value="ECO:0007669"/>
    <property type="project" value="TreeGrafter"/>
</dbReference>
<dbReference type="Pfam" id="PF04909">
    <property type="entry name" value="Amidohydro_2"/>
    <property type="match status" value="1"/>
</dbReference>
<comment type="similarity">
    <text evidence="2">Belongs to the metallo-dependent hydrolases superfamily.</text>
</comment>
<organism evidence="5 6">
    <name type="scientific">Reticulomyxa filosa</name>
    <dbReference type="NCBI Taxonomy" id="46433"/>
    <lineage>
        <taxon>Eukaryota</taxon>
        <taxon>Sar</taxon>
        <taxon>Rhizaria</taxon>
        <taxon>Retaria</taxon>
        <taxon>Foraminifera</taxon>
        <taxon>Monothalamids</taxon>
        <taxon>Reticulomyxidae</taxon>
        <taxon>Reticulomyxa</taxon>
    </lineage>
</organism>
<proteinExistence type="inferred from homology"/>
<dbReference type="GO" id="GO:0016831">
    <property type="term" value="F:carboxy-lyase activity"/>
    <property type="evidence" value="ECO:0007669"/>
    <property type="project" value="UniProtKB-KW"/>
</dbReference>
<evidence type="ECO:0000313" key="6">
    <source>
        <dbReference type="Proteomes" id="UP000023152"/>
    </source>
</evidence>
<dbReference type="OrthoDB" id="191270at2759"/>
<evidence type="ECO:0000313" key="5">
    <source>
        <dbReference type="EMBL" id="ETO35444.1"/>
    </source>
</evidence>
<dbReference type="GO" id="GO:0016787">
    <property type="term" value="F:hydrolase activity"/>
    <property type="evidence" value="ECO:0007669"/>
    <property type="project" value="InterPro"/>
</dbReference>
<feature type="transmembrane region" description="Helical" evidence="3">
    <location>
        <begin position="371"/>
        <end position="396"/>
    </location>
</feature>
<name>X6PBL4_RETFI</name>
<dbReference type="AlphaFoldDB" id="X6PBL4"/>
<feature type="domain" description="Amidohydrolase-related" evidence="4">
    <location>
        <begin position="392"/>
        <end position="597"/>
    </location>
</feature>
<keyword evidence="6" id="KW-1185">Reference proteome</keyword>
<evidence type="ECO:0000259" key="4">
    <source>
        <dbReference type="Pfam" id="PF04909"/>
    </source>
</evidence>
<dbReference type="PANTHER" id="PTHR21240">
    <property type="entry name" value="2-AMINO-3-CARBOXYLMUCONATE-6-SEMIALDEHYDE DECARBOXYLASE"/>
    <property type="match status" value="1"/>
</dbReference>
<dbReference type="EMBL" id="ASPP01001589">
    <property type="protein sequence ID" value="ETO35444.1"/>
    <property type="molecule type" value="Genomic_DNA"/>
</dbReference>
<keyword evidence="3" id="KW-0812">Transmembrane</keyword>
<reference evidence="5 6" key="1">
    <citation type="journal article" date="2013" name="Curr. Biol.">
        <title>The Genome of the Foraminiferan Reticulomyxa filosa.</title>
        <authorList>
            <person name="Glockner G."/>
            <person name="Hulsmann N."/>
            <person name="Schleicher M."/>
            <person name="Noegel A.A."/>
            <person name="Eichinger L."/>
            <person name="Gallinger C."/>
            <person name="Pawlowski J."/>
            <person name="Sierra R."/>
            <person name="Euteneuer U."/>
            <person name="Pillet L."/>
            <person name="Moustafa A."/>
            <person name="Platzer M."/>
            <person name="Groth M."/>
            <person name="Szafranski K."/>
            <person name="Schliwa M."/>
        </authorList>
    </citation>
    <scope>NUCLEOTIDE SEQUENCE [LARGE SCALE GENOMIC DNA]</scope>
</reference>
<comment type="caution">
    <text evidence="5">The sequence shown here is derived from an EMBL/GenBank/DDBJ whole genome shotgun (WGS) entry which is preliminary data.</text>
</comment>
<dbReference type="PANTHER" id="PTHR21240:SF28">
    <property type="entry name" value="ISO-OROTATE DECARBOXYLASE (EUROFUNG)"/>
    <property type="match status" value="1"/>
</dbReference>
<dbReference type="SUPFAM" id="SSF51556">
    <property type="entry name" value="Metallo-dependent hydrolases"/>
    <property type="match status" value="1"/>
</dbReference>
<keyword evidence="2" id="KW-0210">Decarboxylase</keyword>
<feature type="transmembrane region" description="Helical" evidence="3">
    <location>
        <begin position="664"/>
        <end position="682"/>
    </location>
</feature>
<gene>
    <name evidence="5" type="ORF">RFI_01620</name>
</gene>
<protein>
    <recommendedName>
        <fullName evidence="4">Amidohydrolase-related domain-containing protein</fullName>
    </recommendedName>
</protein>
<evidence type="ECO:0000256" key="3">
    <source>
        <dbReference type="SAM" id="Phobius"/>
    </source>
</evidence>